<reference evidence="2" key="1">
    <citation type="submission" date="2021-06" db="EMBL/GenBank/DDBJ databases">
        <title>Bradyrhizobium sp. S2-11-2 Genome sequencing.</title>
        <authorList>
            <person name="Jin L."/>
        </authorList>
    </citation>
    <scope>NUCLEOTIDE SEQUENCE</scope>
    <source>
        <strain evidence="2">S2-11-2</strain>
    </source>
</reference>
<name>A0A975NRB2_9BRAD</name>
<keyword evidence="1" id="KW-0472">Membrane</keyword>
<dbReference type="EMBL" id="CP076135">
    <property type="protein sequence ID" value="QWG19837.1"/>
    <property type="molecule type" value="Genomic_DNA"/>
</dbReference>
<dbReference type="KEGG" id="bsei:KMZ68_08445"/>
<evidence type="ECO:0000313" key="2">
    <source>
        <dbReference type="EMBL" id="QWG19837.1"/>
    </source>
</evidence>
<accession>A0A975NRB2</accession>
<evidence type="ECO:0000313" key="3">
    <source>
        <dbReference type="Proteomes" id="UP000680805"/>
    </source>
</evidence>
<evidence type="ECO:0000256" key="1">
    <source>
        <dbReference type="SAM" id="Phobius"/>
    </source>
</evidence>
<sequence length="73" mass="7805">MTEKFDAYGEVLTDAAGGKPETARAASAMPGRVGQYLFWLLVVIIVSVRVIYYPAAPAFEVGTATDVKPAVTR</sequence>
<organism evidence="2 3">
    <name type="scientific">Bradyrhizobium sediminis</name>
    <dbReference type="NCBI Taxonomy" id="2840469"/>
    <lineage>
        <taxon>Bacteria</taxon>
        <taxon>Pseudomonadati</taxon>
        <taxon>Pseudomonadota</taxon>
        <taxon>Alphaproteobacteria</taxon>
        <taxon>Hyphomicrobiales</taxon>
        <taxon>Nitrobacteraceae</taxon>
        <taxon>Bradyrhizobium</taxon>
    </lineage>
</organism>
<proteinExistence type="predicted"/>
<keyword evidence="1" id="KW-1133">Transmembrane helix</keyword>
<dbReference type="AlphaFoldDB" id="A0A975NRB2"/>
<feature type="transmembrane region" description="Helical" evidence="1">
    <location>
        <begin position="36"/>
        <end position="55"/>
    </location>
</feature>
<dbReference type="Proteomes" id="UP000680805">
    <property type="component" value="Chromosome"/>
</dbReference>
<protein>
    <submittedName>
        <fullName evidence="2">Uncharacterized protein</fullName>
    </submittedName>
</protein>
<keyword evidence="1" id="KW-0812">Transmembrane</keyword>
<gene>
    <name evidence="2" type="ORF">KMZ68_08445</name>
</gene>
<dbReference type="RefSeq" id="WP_215615336.1">
    <property type="nucleotide sequence ID" value="NZ_CP076135.1"/>
</dbReference>